<keyword evidence="3" id="KW-1185">Reference proteome</keyword>
<dbReference type="InterPro" id="IPR014752">
    <property type="entry name" value="Arrestin-like_C"/>
</dbReference>
<dbReference type="Gene3D" id="2.60.40.640">
    <property type="match status" value="1"/>
</dbReference>
<feature type="region of interest" description="Disordered" evidence="1">
    <location>
        <begin position="284"/>
        <end position="315"/>
    </location>
</feature>
<sequence>MSSPPLYSSVPDSLRPPEYTTFPQGLEQTLSKSALTTLPEPRDARLTIGAKFGSVTFTSQPRGTTMPTYGRGDVIDGCMNVRQVRNVNVFEVRVKVEGCVRLSSQSSTLEEYPFLSMEHALWTATAPTDTVPANHPFSIPLPATVDDDGAVRPLPPTFRSEFDGVEVSVEYICTVIALQSRTLPGFTKEHRITTPLRYMPRSRPPRPSIESDHDFLSTVKIAPDEWGAVGFSLKARHPSGDLRCEFAFPSSRIYAALQKVPVHMQILGHAAYLQDFLSSPRSYPEDSSKISRTTAPVAAAKNPALSAPPASSPSNRMSVYVHLERRVAMVALSGSLCHLQRLAEAHLESPQPNIEDGWVAWDGHLNIGECDTTSFQFGPLTVSDQLVFAVRGGIGSDFRAKDLAIPVRIVTDPFPPAT</sequence>
<dbReference type="EMBL" id="KV426298">
    <property type="protein sequence ID" value="KZV82904.1"/>
    <property type="molecule type" value="Genomic_DNA"/>
</dbReference>
<dbReference type="OrthoDB" id="3242181at2759"/>
<dbReference type="Proteomes" id="UP000077266">
    <property type="component" value="Unassembled WGS sequence"/>
</dbReference>
<protein>
    <recommendedName>
        <fullName evidence="4">Arrestin-like N-terminal domain-containing protein</fullName>
    </recommendedName>
</protein>
<feature type="compositionally biased region" description="Low complexity" evidence="1">
    <location>
        <begin position="295"/>
        <end position="314"/>
    </location>
</feature>
<gene>
    <name evidence="2" type="ORF">EXIGLDRAFT_843343</name>
</gene>
<name>A0A165CQH4_EXIGL</name>
<reference evidence="2 3" key="1">
    <citation type="journal article" date="2016" name="Mol. Biol. Evol.">
        <title>Comparative Genomics of Early-Diverging Mushroom-Forming Fungi Provides Insights into the Origins of Lignocellulose Decay Capabilities.</title>
        <authorList>
            <person name="Nagy L.G."/>
            <person name="Riley R."/>
            <person name="Tritt A."/>
            <person name="Adam C."/>
            <person name="Daum C."/>
            <person name="Floudas D."/>
            <person name="Sun H."/>
            <person name="Yadav J.S."/>
            <person name="Pangilinan J."/>
            <person name="Larsson K.H."/>
            <person name="Matsuura K."/>
            <person name="Barry K."/>
            <person name="Labutti K."/>
            <person name="Kuo R."/>
            <person name="Ohm R.A."/>
            <person name="Bhattacharya S.S."/>
            <person name="Shirouzu T."/>
            <person name="Yoshinaga Y."/>
            <person name="Martin F.M."/>
            <person name="Grigoriev I.V."/>
            <person name="Hibbett D.S."/>
        </authorList>
    </citation>
    <scope>NUCLEOTIDE SEQUENCE [LARGE SCALE GENOMIC DNA]</scope>
    <source>
        <strain evidence="2 3">HHB12029</strain>
    </source>
</reference>
<accession>A0A165CQH4</accession>
<organism evidence="2 3">
    <name type="scientific">Exidia glandulosa HHB12029</name>
    <dbReference type="NCBI Taxonomy" id="1314781"/>
    <lineage>
        <taxon>Eukaryota</taxon>
        <taxon>Fungi</taxon>
        <taxon>Dikarya</taxon>
        <taxon>Basidiomycota</taxon>
        <taxon>Agaricomycotina</taxon>
        <taxon>Agaricomycetes</taxon>
        <taxon>Auriculariales</taxon>
        <taxon>Exidiaceae</taxon>
        <taxon>Exidia</taxon>
    </lineage>
</organism>
<evidence type="ECO:0000313" key="3">
    <source>
        <dbReference type="Proteomes" id="UP000077266"/>
    </source>
</evidence>
<evidence type="ECO:0000256" key="1">
    <source>
        <dbReference type="SAM" id="MobiDB-lite"/>
    </source>
</evidence>
<dbReference type="InParanoid" id="A0A165CQH4"/>
<proteinExistence type="predicted"/>
<dbReference type="AlphaFoldDB" id="A0A165CQH4"/>
<evidence type="ECO:0008006" key="4">
    <source>
        <dbReference type="Google" id="ProtNLM"/>
    </source>
</evidence>
<feature type="region of interest" description="Disordered" evidence="1">
    <location>
        <begin position="1"/>
        <end position="21"/>
    </location>
</feature>
<evidence type="ECO:0000313" key="2">
    <source>
        <dbReference type="EMBL" id="KZV82904.1"/>
    </source>
</evidence>